<gene>
    <name evidence="12" type="primary">walR_3</name>
    <name evidence="12" type="ORF">CAFE_10030</name>
    <name evidence="13" type="ORF">HCR03_01100</name>
</gene>
<reference evidence="13 15" key="2">
    <citation type="submission" date="2020-08" db="EMBL/GenBank/DDBJ databases">
        <title>The isolate Caproiciproducens sp. 7D4C2 produces n-caproate at mildly acidic conditions from hexoses: genome and rBOX comparison with related strains and chain-elongating bacteria.</title>
        <authorList>
            <person name="Esquivel-Elizondo S."/>
            <person name="Bagci C."/>
            <person name="Temovska M."/>
            <person name="Jeon B.S."/>
            <person name="Bessarab I."/>
            <person name="Williams R.B.H."/>
            <person name="Huson D.H."/>
            <person name="Angenent L.T."/>
        </authorList>
    </citation>
    <scope>NUCLEOTIDE SEQUENCE [LARGE SCALE GENOMIC DNA]</scope>
    <source>
        <strain evidence="13 15">7D4C2</strain>
    </source>
</reference>
<evidence type="ECO:0000256" key="7">
    <source>
        <dbReference type="ARBA" id="ARBA00024867"/>
    </source>
</evidence>
<dbReference type="OrthoDB" id="9790442at2"/>
<dbReference type="Pfam" id="PF00072">
    <property type="entry name" value="Response_reg"/>
    <property type="match status" value="1"/>
</dbReference>
<keyword evidence="3" id="KW-0902">Two-component regulatory system</keyword>
<feature type="domain" description="Response regulatory" evidence="10">
    <location>
        <begin position="3"/>
        <end position="117"/>
    </location>
</feature>
<dbReference type="GO" id="GO:0006355">
    <property type="term" value="P:regulation of DNA-templated transcription"/>
    <property type="evidence" value="ECO:0007669"/>
    <property type="project" value="InterPro"/>
</dbReference>
<dbReference type="PANTHER" id="PTHR48111">
    <property type="entry name" value="REGULATOR OF RPOS"/>
    <property type="match status" value="1"/>
</dbReference>
<evidence type="ECO:0000259" key="11">
    <source>
        <dbReference type="PROSITE" id="PS51755"/>
    </source>
</evidence>
<keyword evidence="2 8" id="KW-0597">Phosphoprotein</keyword>
<dbReference type="Proteomes" id="UP000515909">
    <property type="component" value="Chromosome"/>
</dbReference>
<evidence type="ECO:0000313" key="13">
    <source>
        <dbReference type="EMBL" id="QNK40955.1"/>
    </source>
</evidence>
<dbReference type="PANTHER" id="PTHR48111:SF40">
    <property type="entry name" value="PHOSPHATE REGULON TRANSCRIPTIONAL REGULATORY PROTEIN PHOB"/>
    <property type="match status" value="1"/>
</dbReference>
<feature type="domain" description="OmpR/PhoB-type" evidence="11">
    <location>
        <begin position="128"/>
        <end position="223"/>
    </location>
</feature>
<dbReference type="GO" id="GO:0000156">
    <property type="term" value="F:phosphorelay response regulator activity"/>
    <property type="evidence" value="ECO:0007669"/>
    <property type="project" value="TreeGrafter"/>
</dbReference>
<dbReference type="PROSITE" id="PS50110">
    <property type="entry name" value="RESPONSE_REGULATORY"/>
    <property type="match status" value="1"/>
</dbReference>
<dbReference type="Gene3D" id="1.10.10.10">
    <property type="entry name" value="Winged helix-like DNA-binding domain superfamily/Winged helix DNA-binding domain"/>
    <property type="match status" value="1"/>
</dbReference>
<dbReference type="SMART" id="SM00448">
    <property type="entry name" value="REC"/>
    <property type="match status" value="1"/>
</dbReference>
<dbReference type="Pfam" id="PF00486">
    <property type="entry name" value="Trans_reg_C"/>
    <property type="match status" value="1"/>
</dbReference>
<dbReference type="EMBL" id="VWXL01000026">
    <property type="protein sequence ID" value="MVB10320.1"/>
    <property type="molecule type" value="Genomic_DNA"/>
</dbReference>
<dbReference type="SUPFAM" id="SSF52172">
    <property type="entry name" value="CheY-like"/>
    <property type="match status" value="1"/>
</dbReference>
<evidence type="ECO:0000313" key="12">
    <source>
        <dbReference type="EMBL" id="MVB10320.1"/>
    </source>
</evidence>
<dbReference type="KEGG" id="cfem:HCR03_01100"/>
<comment type="function">
    <text evidence="7">May play the central regulatory role in sporulation. It may be an element of the effector pathway responsible for the activation of sporulation genes in response to nutritional stress. Spo0A may act in concert with spo0H (a sigma factor) to control the expression of some genes that are critical to the sporulation process.</text>
</comment>
<dbReference type="InterPro" id="IPR011006">
    <property type="entry name" value="CheY-like_superfamily"/>
</dbReference>
<name>A0A6N8HXS0_9FIRM</name>
<organism evidence="12 14">
    <name type="scientific">Caproicibacter fermentans</name>
    <dbReference type="NCBI Taxonomy" id="2576756"/>
    <lineage>
        <taxon>Bacteria</taxon>
        <taxon>Bacillati</taxon>
        <taxon>Bacillota</taxon>
        <taxon>Clostridia</taxon>
        <taxon>Eubacteriales</taxon>
        <taxon>Acutalibacteraceae</taxon>
        <taxon>Caproicibacter</taxon>
    </lineage>
</organism>
<dbReference type="GO" id="GO:0000976">
    <property type="term" value="F:transcription cis-regulatory region binding"/>
    <property type="evidence" value="ECO:0007669"/>
    <property type="project" value="TreeGrafter"/>
</dbReference>
<dbReference type="EMBL" id="CP060286">
    <property type="protein sequence ID" value="QNK40955.1"/>
    <property type="molecule type" value="Genomic_DNA"/>
</dbReference>
<evidence type="ECO:0000256" key="6">
    <source>
        <dbReference type="ARBA" id="ARBA00023163"/>
    </source>
</evidence>
<keyword evidence="14" id="KW-1185">Reference proteome</keyword>
<reference evidence="12 14" key="1">
    <citation type="submission" date="2019-09" db="EMBL/GenBank/DDBJ databases">
        <title>Genome sequence of Clostridium sp. EA1.</title>
        <authorList>
            <person name="Poehlein A."/>
            <person name="Bengelsdorf F.R."/>
            <person name="Daniel R."/>
        </authorList>
    </citation>
    <scope>NUCLEOTIDE SEQUENCE [LARGE SCALE GENOMIC DNA]</scope>
    <source>
        <strain evidence="12 14">EA1</strain>
    </source>
</reference>
<dbReference type="RefSeq" id="WP_066642330.1">
    <property type="nucleotide sequence ID" value="NZ_CP060286.1"/>
</dbReference>
<accession>A0A7G8TBG4</accession>
<evidence type="ECO:0000256" key="8">
    <source>
        <dbReference type="PROSITE-ProRule" id="PRU00169"/>
    </source>
</evidence>
<dbReference type="SUPFAM" id="SSF46894">
    <property type="entry name" value="C-terminal effector domain of the bipartite response regulators"/>
    <property type="match status" value="1"/>
</dbReference>
<feature type="DNA-binding region" description="OmpR/PhoB-type" evidence="9">
    <location>
        <begin position="128"/>
        <end position="223"/>
    </location>
</feature>
<keyword evidence="4" id="KW-0805">Transcription regulation</keyword>
<dbReference type="InterPro" id="IPR001789">
    <property type="entry name" value="Sig_transdc_resp-reg_receiver"/>
</dbReference>
<evidence type="ECO:0000256" key="4">
    <source>
        <dbReference type="ARBA" id="ARBA00023015"/>
    </source>
</evidence>
<accession>A0A6N8HXS0</accession>
<evidence type="ECO:0000313" key="14">
    <source>
        <dbReference type="Proteomes" id="UP000469440"/>
    </source>
</evidence>
<dbReference type="AlphaFoldDB" id="A0A6N8HXS0"/>
<evidence type="ECO:0000256" key="5">
    <source>
        <dbReference type="ARBA" id="ARBA00023125"/>
    </source>
</evidence>
<keyword evidence="6" id="KW-0804">Transcription</keyword>
<dbReference type="InterPro" id="IPR016032">
    <property type="entry name" value="Sig_transdc_resp-reg_C-effctor"/>
</dbReference>
<proteinExistence type="predicted"/>
<evidence type="ECO:0000256" key="3">
    <source>
        <dbReference type="ARBA" id="ARBA00023012"/>
    </source>
</evidence>
<dbReference type="InterPro" id="IPR036388">
    <property type="entry name" value="WH-like_DNA-bd_sf"/>
</dbReference>
<dbReference type="InterPro" id="IPR001867">
    <property type="entry name" value="OmpR/PhoB-type_DNA-bd"/>
</dbReference>
<dbReference type="GO" id="GO:0032993">
    <property type="term" value="C:protein-DNA complex"/>
    <property type="evidence" value="ECO:0007669"/>
    <property type="project" value="TreeGrafter"/>
</dbReference>
<dbReference type="SMART" id="SM00862">
    <property type="entry name" value="Trans_reg_C"/>
    <property type="match status" value="1"/>
</dbReference>
<dbReference type="FunFam" id="3.40.50.2300:FF:000001">
    <property type="entry name" value="DNA-binding response regulator PhoB"/>
    <property type="match status" value="1"/>
</dbReference>
<sequence>MGKILIADDDREIAELISDSLSDEGYECLLAFDGESALTSIKNDSEIALIILDIMMPDVDGLEICRRIRETVSCPILFVTAKSRTFDAMLGFEMGADDYITKPFVVEELVARVKAHLRRERRSRQAKPALLEAGDVCLNVESYDVTVRGEPVNLSLREFQLLRFLCENAGKVLSREQIFQSVWGMDYGDIGTVAVNIKNLRDKIDRDGRRIKTVWGVGYKFVKNEGNGSEH</sequence>
<protein>
    <recommendedName>
        <fullName evidence="1">Stage 0 sporulation protein A homolog</fullName>
    </recommendedName>
</protein>
<dbReference type="PROSITE" id="PS51755">
    <property type="entry name" value="OMPR_PHOB"/>
    <property type="match status" value="1"/>
</dbReference>
<dbReference type="CDD" id="cd00383">
    <property type="entry name" value="trans_reg_C"/>
    <property type="match status" value="1"/>
</dbReference>
<dbReference type="Gene3D" id="6.10.250.690">
    <property type="match status" value="1"/>
</dbReference>
<evidence type="ECO:0000256" key="9">
    <source>
        <dbReference type="PROSITE-ProRule" id="PRU01091"/>
    </source>
</evidence>
<evidence type="ECO:0000256" key="2">
    <source>
        <dbReference type="ARBA" id="ARBA00022553"/>
    </source>
</evidence>
<evidence type="ECO:0000256" key="1">
    <source>
        <dbReference type="ARBA" id="ARBA00018672"/>
    </source>
</evidence>
<evidence type="ECO:0000259" key="10">
    <source>
        <dbReference type="PROSITE" id="PS50110"/>
    </source>
</evidence>
<keyword evidence="5 9" id="KW-0238">DNA-binding</keyword>
<dbReference type="FunFam" id="1.10.10.10:FF:000018">
    <property type="entry name" value="DNA-binding response regulator ResD"/>
    <property type="match status" value="1"/>
</dbReference>
<dbReference type="Gene3D" id="3.40.50.2300">
    <property type="match status" value="1"/>
</dbReference>
<feature type="modified residue" description="4-aspartylphosphate" evidence="8">
    <location>
        <position position="53"/>
    </location>
</feature>
<dbReference type="Proteomes" id="UP000469440">
    <property type="component" value="Unassembled WGS sequence"/>
</dbReference>
<dbReference type="GO" id="GO:0005829">
    <property type="term" value="C:cytosol"/>
    <property type="evidence" value="ECO:0007669"/>
    <property type="project" value="TreeGrafter"/>
</dbReference>
<evidence type="ECO:0000313" key="15">
    <source>
        <dbReference type="Proteomes" id="UP000515909"/>
    </source>
</evidence>
<dbReference type="InterPro" id="IPR039420">
    <property type="entry name" value="WalR-like"/>
</dbReference>